<organism evidence="6">
    <name type="scientific">marine sediment metagenome</name>
    <dbReference type="NCBI Taxonomy" id="412755"/>
    <lineage>
        <taxon>unclassified sequences</taxon>
        <taxon>metagenomes</taxon>
        <taxon>ecological metagenomes</taxon>
    </lineage>
</organism>
<evidence type="ECO:0000256" key="2">
    <source>
        <dbReference type="ARBA" id="ARBA00022763"/>
    </source>
</evidence>
<feature type="domain" description="Helix-hairpin-helix DNA-binding motif class 1" evidence="5">
    <location>
        <begin position="115"/>
        <end position="134"/>
    </location>
</feature>
<dbReference type="InterPro" id="IPR003583">
    <property type="entry name" value="Hlx-hairpin-Hlx_DNA-bd_motif"/>
</dbReference>
<evidence type="ECO:0000256" key="3">
    <source>
        <dbReference type="ARBA" id="ARBA00023125"/>
    </source>
</evidence>
<keyword evidence="1" id="KW-0963">Cytoplasm</keyword>
<keyword evidence="2" id="KW-0227">DNA damage</keyword>
<evidence type="ECO:0000313" key="6">
    <source>
        <dbReference type="EMBL" id="KKN67948.1"/>
    </source>
</evidence>
<dbReference type="Pfam" id="PF14520">
    <property type="entry name" value="HHH_5"/>
    <property type="match status" value="1"/>
</dbReference>
<dbReference type="InterPro" id="IPR012340">
    <property type="entry name" value="NA-bd_OB-fold"/>
</dbReference>
<comment type="caution">
    <text evidence="6">The sequence shown here is derived from an EMBL/GenBank/DDBJ whole genome shotgun (WGS) entry which is preliminary data.</text>
</comment>
<dbReference type="GO" id="GO:0006281">
    <property type="term" value="P:DNA repair"/>
    <property type="evidence" value="ECO:0007669"/>
    <property type="project" value="UniProtKB-KW"/>
</dbReference>
<evidence type="ECO:0000256" key="4">
    <source>
        <dbReference type="ARBA" id="ARBA00023204"/>
    </source>
</evidence>
<reference evidence="6" key="1">
    <citation type="journal article" date="2015" name="Nature">
        <title>Complex archaea that bridge the gap between prokaryotes and eukaryotes.</title>
        <authorList>
            <person name="Spang A."/>
            <person name="Saw J.H."/>
            <person name="Jorgensen S.L."/>
            <person name="Zaremba-Niedzwiedzka K."/>
            <person name="Martijn J."/>
            <person name="Lind A.E."/>
            <person name="van Eijk R."/>
            <person name="Schleper C."/>
            <person name="Guy L."/>
            <person name="Ettema T.J."/>
        </authorList>
    </citation>
    <scope>NUCLEOTIDE SEQUENCE</scope>
</reference>
<gene>
    <name evidence="6" type="ORF">LCGC14_0456480</name>
</gene>
<dbReference type="HAMAP" id="MF_00031">
    <property type="entry name" value="DNA_HJ_migration_RuvA"/>
    <property type="match status" value="1"/>
</dbReference>
<dbReference type="AlphaFoldDB" id="A0A0F9VQA2"/>
<dbReference type="GO" id="GO:0003677">
    <property type="term" value="F:DNA binding"/>
    <property type="evidence" value="ECO:0007669"/>
    <property type="project" value="UniProtKB-KW"/>
</dbReference>
<dbReference type="EMBL" id="LAZR01000462">
    <property type="protein sequence ID" value="KKN67948.1"/>
    <property type="molecule type" value="Genomic_DNA"/>
</dbReference>
<dbReference type="NCBIfam" id="TIGR00084">
    <property type="entry name" value="ruvA"/>
    <property type="match status" value="1"/>
</dbReference>
<evidence type="ECO:0000259" key="5">
    <source>
        <dbReference type="SMART" id="SM00278"/>
    </source>
</evidence>
<accession>A0A0F9VQA2</accession>
<sequence length="208" mass="22319">MIARLSGHLEQLVDSVALVDIGGGLCYELRTPVCDVERLARRVGQDVVLHTIHYFEGDASRGQIVPRLIGFLSENDRDFFRVFTKVKGVGVRTALQALARPVGEIAAAIQGKDATFLTALPGIGPRTAERIVADLHGKVEDFAGQVAASAYQPELPDAAAEAVAVLVQLGERHPDATALVQRVLAVAPEAESAEDIIQYVYRLKAGAR</sequence>
<dbReference type="Gene3D" id="2.40.50.140">
    <property type="entry name" value="Nucleic acid-binding proteins"/>
    <property type="match status" value="1"/>
</dbReference>
<name>A0A0F9VQA2_9ZZZZ</name>
<keyword evidence="3" id="KW-0238">DNA-binding</keyword>
<dbReference type="InterPro" id="IPR000085">
    <property type="entry name" value="RuvA"/>
</dbReference>
<dbReference type="SUPFAM" id="SSF47781">
    <property type="entry name" value="RuvA domain 2-like"/>
    <property type="match status" value="1"/>
</dbReference>
<feature type="domain" description="Helix-hairpin-helix DNA-binding motif class 1" evidence="5">
    <location>
        <begin position="81"/>
        <end position="100"/>
    </location>
</feature>
<dbReference type="Gene3D" id="1.10.150.20">
    <property type="entry name" value="5' to 3' exonuclease, C-terminal subdomain"/>
    <property type="match status" value="1"/>
</dbReference>
<dbReference type="SMART" id="SM00278">
    <property type="entry name" value="HhH1"/>
    <property type="match status" value="2"/>
</dbReference>
<dbReference type="InterPro" id="IPR010994">
    <property type="entry name" value="RuvA_2-like"/>
</dbReference>
<protein>
    <recommendedName>
        <fullName evidence="5">Helix-hairpin-helix DNA-binding motif class 1 domain-containing protein</fullName>
    </recommendedName>
</protein>
<keyword evidence="4" id="KW-0234">DNA repair</keyword>
<evidence type="ECO:0000256" key="1">
    <source>
        <dbReference type="ARBA" id="ARBA00022490"/>
    </source>
</evidence>
<dbReference type="GO" id="GO:0003678">
    <property type="term" value="F:DNA helicase activity"/>
    <property type="evidence" value="ECO:0007669"/>
    <property type="project" value="InterPro"/>
</dbReference>
<proteinExistence type="inferred from homology"/>
<dbReference type="GO" id="GO:0006310">
    <property type="term" value="P:DNA recombination"/>
    <property type="evidence" value="ECO:0007669"/>
    <property type="project" value="InterPro"/>
</dbReference>